<comment type="function">
    <text evidence="5">Catalyzes the phosphorylation of the 3'-hydroxyl group of dephosphocoenzyme A to form coenzyme A.</text>
</comment>
<dbReference type="PANTHER" id="PTHR10695:SF46">
    <property type="entry name" value="BIFUNCTIONAL COENZYME A SYNTHASE-RELATED"/>
    <property type="match status" value="1"/>
</dbReference>
<evidence type="ECO:0000256" key="1">
    <source>
        <dbReference type="ARBA" id="ARBA00009018"/>
    </source>
</evidence>
<protein>
    <recommendedName>
        <fullName evidence="5 6">Dephospho-CoA kinase</fullName>
        <ecNumber evidence="5 6">2.7.1.24</ecNumber>
    </recommendedName>
    <alternativeName>
        <fullName evidence="5">Dephosphocoenzyme A kinase</fullName>
    </alternativeName>
</protein>
<evidence type="ECO:0000256" key="5">
    <source>
        <dbReference type="HAMAP-Rule" id="MF_00376"/>
    </source>
</evidence>
<proteinExistence type="inferred from homology"/>
<keyword evidence="5" id="KW-0808">Transferase</keyword>
<evidence type="ECO:0000256" key="6">
    <source>
        <dbReference type="NCBIfam" id="TIGR00152"/>
    </source>
</evidence>
<evidence type="ECO:0000256" key="4">
    <source>
        <dbReference type="ARBA" id="ARBA00022993"/>
    </source>
</evidence>
<evidence type="ECO:0000256" key="3">
    <source>
        <dbReference type="ARBA" id="ARBA00022840"/>
    </source>
</evidence>
<dbReference type="PROSITE" id="PS51219">
    <property type="entry name" value="DPCK"/>
    <property type="match status" value="1"/>
</dbReference>
<dbReference type="GeneID" id="92352178"/>
<sequence>MGLNCSRWGLTGGIASGKSSVATALQRRGALIVDTDRIAHTLTAPGGAAIPALAATFGSHTITAEGALDRQHMRTLVFADSSQRQRLEHILHPLIELEAERQATLAHANQPVVFDVPLLVETGRWRARVKRILVVDCPQELQRARIRQRNGWDEATIDRILAHQATRQQRRACADAVIVNDGDNMSALDASVGTLWDVWCNSVNPANVLL</sequence>
<keyword evidence="5" id="KW-0963">Cytoplasm</keyword>
<organism evidence="7 8">
    <name type="scientific">Leptothrix ochracea L12</name>
    <dbReference type="NCBI Taxonomy" id="735332"/>
    <lineage>
        <taxon>Bacteria</taxon>
        <taxon>Pseudomonadati</taxon>
        <taxon>Pseudomonadota</taxon>
        <taxon>Betaproteobacteria</taxon>
        <taxon>Burkholderiales</taxon>
        <taxon>Sphaerotilaceae</taxon>
        <taxon>Leptothrix</taxon>
    </lineage>
</organism>
<comment type="catalytic activity">
    <reaction evidence="5">
        <text>3'-dephospho-CoA + ATP = ADP + CoA + H(+)</text>
        <dbReference type="Rhea" id="RHEA:18245"/>
        <dbReference type="ChEBI" id="CHEBI:15378"/>
        <dbReference type="ChEBI" id="CHEBI:30616"/>
        <dbReference type="ChEBI" id="CHEBI:57287"/>
        <dbReference type="ChEBI" id="CHEBI:57328"/>
        <dbReference type="ChEBI" id="CHEBI:456216"/>
        <dbReference type="EC" id="2.7.1.24"/>
    </reaction>
</comment>
<keyword evidence="3 5" id="KW-0067">ATP-binding</keyword>
<dbReference type="GO" id="GO:0015937">
    <property type="term" value="P:coenzyme A biosynthetic process"/>
    <property type="evidence" value="ECO:0007669"/>
    <property type="project" value="UniProtKB-UniRule"/>
</dbReference>
<dbReference type="GO" id="GO:0005737">
    <property type="term" value="C:cytoplasm"/>
    <property type="evidence" value="ECO:0007669"/>
    <property type="project" value="UniProtKB-SubCell"/>
</dbReference>
<dbReference type="RefSeq" id="WP_009453372.1">
    <property type="nucleotide sequence ID" value="NZ_JH660677.1"/>
</dbReference>
<dbReference type="EC" id="2.7.1.24" evidence="5 6"/>
<keyword evidence="2 5" id="KW-0547">Nucleotide-binding</keyword>
<evidence type="ECO:0000256" key="2">
    <source>
        <dbReference type="ARBA" id="ARBA00022741"/>
    </source>
</evidence>
<dbReference type="CDD" id="cd02022">
    <property type="entry name" value="DPCK"/>
    <property type="match status" value="1"/>
</dbReference>
<feature type="binding site" evidence="5">
    <location>
        <begin position="15"/>
        <end position="20"/>
    </location>
    <ligand>
        <name>ATP</name>
        <dbReference type="ChEBI" id="CHEBI:30616"/>
    </ligand>
</feature>
<dbReference type="InterPro" id="IPR027417">
    <property type="entry name" value="P-loop_NTPase"/>
</dbReference>
<comment type="subcellular location">
    <subcellularLocation>
        <location evidence="5">Cytoplasm</location>
    </subcellularLocation>
</comment>
<dbReference type="AlphaFoldDB" id="I4Z5S0"/>
<gene>
    <name evidence="5" type="primary">coaE</name>
    <name evidence="7" type="ORF">LepocDRAFT_00002940</name>
</gene>
<dbReference type="EMBL" id="JH660677">
    <property type="protein sequence ID" value="EIM31562.1"/>
    <property type="molecule type" value="Genomic_DNA"/>
</dbReference>
<keyword evidence="5 7" id="KW-0418">Kinase</keyword>
<evidence type="ECO:0000313" key="7">
    <source>
        <dbReference type="EMBL" id="EIM31562.1"/>
    </source>
</evidence>
<dbReference type="PANTHER" id="PTHR10695">
    <property type="entry name" value="DEPHOSPHO-COA KINASE-RELATED"/>
    <property type="match status" value="1"/>
</dbReference>
<keyword evidence="4 5" id="KW-0173">Coenzyme A biosynthesis</keyword>
<dbReference type="InterPro" id="IPR001977">
    <property type="entry name" value="Depp_CoAkinase"/>
</dbReference>
<dbReference type="GO" id="GO:0004140">
    <property type="term" value="F:dephospho-CoA kinase activity"/>
    <property type="evidence" value="ECO:0007669"/>
    <property type="project" value="UniProtKB-UniRule"/>
</dbReference>
<keyword evidence="8" id="KW-1185">Reference proteome</keyword>
<dbReference type="Proteomes" id="UP000053899">
    <property type="component" value="Unassembled WGS sequence"/>
</dbReference>
<dbReference type="UniPathway" id="UPA00241">
    <property type="reaction ID" value="UER00356"/>
</dbReference>
<dbReference type="Pfam" id="PF01121">
    <property type="entry name" value="CoaE"/>
    <property type="match status" value="1"/>
</dbReference>
<dbReference type="HAMAP" id="MF_00376">
    <property type="entry name" value="Dephospho_CoA_kinase"/>
    <property type="match status" value="1"/>
</dbReference>
<evidence type="ECO:0000313" key="8">
    <source>
        <dbReference type="Proteomes" id="UP000053899"/>
    </source>
</evidence>
<dbReference type="GO" id="GO:0005524">
    <property type="term" value="F:ATP binding"/>
    <property type="evidence" value="ECO:0007669"/>
    <property type="project" value="UniProtKB-UniRule"/>
</dbReference>
<reference evidence="7 8" key="1">
    <citation type="submission" date="2012-04" db="EMBL/GenBank/DDBJ databases">
        <title>Improved High-Quality Draft sequence of Leptothrix ochracea L12.</title>
        <authorList>
            <consortium name="US DOE Joint Genome Institute"/>
            <person name="Lucas S."/>
            <person name="Han J."/>
            <person name="Lapidus A."/>
            <person name="Cheng J.-F."/>
            <person name="Goodwin L."/>
            <person name="Pitluck S."/>
            <person name="Peters L."/>
            <person name="Zeytun A."/>
            <person name="Detter J.C."/>
            <person name="Han C."/>
            <person name="Tapia R."/>
            <person name="Land M."/>
            <person name="Hauser L."/>
            <person name="Kyrpides N."/>
            <person name="Ivanova N."/>
            <person name="Pagani I."/>
            <person name="Stepanauskas R."/>
            <person name="Masland D."/>
            <person name="Poulton N."/>
            <person name="Emerson D."/>
            <person name="Fleming E."/>
            <person name="Woyke T."/>
        </authorList>
    </citation>
    <scope>NUCLEOTIDE SEQUENCE [LARGE SCALE GENOMIC DNA]</scope>
    <source>
        <strain evidence="7 8">L12</strain>
    </source>
</reference>
<name>I4Z5S0_9BURK</name>
<comment type="pathway">
    <text evidence="5">Cofactor biosynthesis; coenzyme A biosynthesis; CoA from (R)-pantothenate: step 5/5.</text>
</comment>
<dbReference type="HOGENOM" id="CLU_057180_1_2_4"/>
<dbReference type="NCBIfam" id="TIGR00152">
    <property type="entry name" value="dephospho-CoA kinase"/>
    <property type="match status" value="1"/>
</dbReference>
<accession>I4Z5S0</accession>
<dbReference type="SUPFAM" id="SSF52540">
    <property type="entry name" value="P-loop containing nucleoside triphosphate hydrolases"/>
    <property type="match status" value="1"/>
</dbReference>
<dbReference type="Gene3D" id="3.40.50.300">
    <property type="entry name" value="P-loop containing nucleotide triphosphate hydrolases"/>
    <property type="match status" value="1"/>
</dbReference>
<dbReference type="OrthoDB" id="9812943at2"/>
<comment type="similarity">
    <text evidence="1 5">Belongs to the CoaE family.</text>
</comment>